<keyword evidence="1" id="KW-0812">Transmembrane</keyword>
<dbReference type="PANTHER" id="PTHR34144">
    <property type="entry name" value="CHROMOSOME 8, WHOLE GENOME SHOTGUN SEQUENCE"/>
    <property type="match status" value="1"/>
</dbReference>
<feature type="non-terminal residue" evidence="2">
    <location>
        <position position="481"/>
    </location>
</feature>
<gene>
    <name evidence="2" type="ORF">DICSQDRAFT_15340</name>
</gene>
<dbReference type="InterPro" id="IPR029044">
    <property type="entry name" value="Nucleotide-diphossugar_trans"/>
</dbReference>
<organism evidence="2 3">
    <name type="scientific">Dichomitus squalens (strain LYAD-421)</name>
    <name type="common">Western red white-rot fungus</name>
    <dbReference type="NCBI Taxonomy" id="732165"/>
    <lineage>
        <taxon>Eukaryota</taxon>
        <taxon>Fungi</taxon>
        <taxon>Dikarya</taxon>
        <taxon>Basidiomycota</taxon>
        <taxon>Agaricomycotina</taxon>
        <taxon>Agaricomycetes</taxon>
        <taxon>Polyporales</taxon>
        <taxon>Polyporaceae</taxon>
        <taxon>Dichomitus</taxon>
    </lineage>
</organism>
<accession>R7SPU8</accession>
<feature type="transmembrane region" description="Helical" evidence="1">
    <location>
        <begin position="87"/>
        <end position="113"/>
    </location>
</feature>
<dbReference type="RefSeq" id="XP_007369141.1">
    <property type="nucleotide sequence ID" value="XM_007369079.2"/>
</dbReference>
<dbReference type="EMBL" id="JH719439">
    <property type="protein sequence ID" value="EJF58179.1"/>
    <property type="molecule type" value="Genomic_DNA"/>
</dbReference>
<evidence type="ECO:0008006" key="4">
    <source>
        <dbReference type="Google" id="ProtNLM"/>
    </source>
</evidence>
<dbReference type="HOGENOM" id="CLU_036739_0_0_1"/>
<dbReference type="OMA" id="FGAYDMW"/>
<feature type="non-terminal residue" evidence="2">
    <location>
        <position position="1"/>
    </location>
</feature>
<dbReference type="GeneID" id="18837262"/>
<dbReference type="AlphaFoldDB" id="R7SPU8"/>
<dbReference type="Pfam" id="PF11735">
    <property type="entry name" value="CAP59_mtransfer"/>
    <property type="match status" value="1"/>
</dbReference>
<dbReference type="PANTHER" id="PTHR34144:SF7">
    <property type="entry name" value="EXPORT PROTEIN (CAP59), PUTATIVE (AFU_ORTHOLOGUE AFUA_7G05020)-RELATED"/>
    <property type="match status" value="1"/>
</dbReference>
<dbReference type="OrthoDB" id="262547at2759"/>
<proteinExistence type="predicted"/>
<evidence type="ECO:0000313" key="2">
    <source>
        <dbReference type="EMBL" id="EJF58179.1"/>
    </source>
</evidence>
<sequence>VWQPGFPTGWTAWIAFLITLPVFSAMQLAWLLASFWVRRKLEQRSKGAEYREEGYMMLNGGGSGSMASGEEGWEDRDVRGHKSRGQLWNVGTIWLIVQCVVYGYIVLAGYYSYKHYEHPGDIRFRPALRKALAERHPSPQGYARGEKVFIAAAFHQNEQVLPYWTQTMLDAITYLGTDNVFVSVVENYSSDRSPELLRDFASELDRRGVKNRILVQDETIKKPEKVEWNPRIEFLAAIRNQALEPLLAHGGYDKVLFSNDIFIEPESVIELLETRDGDFDFACGLDFGHFGAYDMWVLRDRVGHLTAGIWPYFFDTAGYEAMKKEDPVPVFTCWNGIVVFQADPVLPIHLRSNRTLSRSPLQAPPLPGHPWAKKLGPSPALTPPLVFRASVEGECYSSESFLLPYDFRRIMGLNKIYANPRVVNGYVWKYYAWHKWVLRERHVKWFIEQVWDGAWMQYARMIVGDARKVWTWDGVDCHPWW</sequence>
<name>R7SPU8_DICSQ</name>
<dbReference type="SUPFAM" id="SSF53448">
    <property type="entry name" value="Nucleotide-diphospho-sugar transferases"/>
    <property type="match status" value="1"/>
</dbReference>
<dbReference type="KEGG" id="dsq:DICSQDRAFT_15340"/>
<dbReference type="Proteomes" id="UP000053319">
    <property type="component" value="Unassembled WGS sequence"/>
</dbReference>
<keyword evidence="1" id="KW-1133">Transmembrane helix</keyword>
<feature type="transmembrane region" description="Helical" evidence="1">
    <location>
        <begin position="12"/>
        <end position="37"/>
    </location>
</feature>
<protein>
    <recommendedName>
        <fullName evidence="4">Cryptococcal mannosyltransferase 1-domain-containing protein</fullName>
    </recommendedName>
</protein>
<evidence type="ECO:0000313" key="3">
    <source>
        <dbReference type="Proteomes" id="UP000053319"/>
    </source>
</evidence>
<evidence type="ECO:0000256" key="1">
    <source>
        <dbReference type="SAM" id="Phobius"/>
    </source>
</evidence>
<reference evidence="2 3" key="1">
    <citation type="journal article" date="2012" name="Science">
        <title>The Paleozoic origin of enzymatic lignin decomposition reconstructed from 31 fungal genomes.</title>
        <authorList>
            <person name="Floudas D."/>
            <person name="Binder M."/>
            <person name="Riley R."/>
            <person name="Barry K."/>
            <person name="Blanchette R.A."/>
            <person name="Henrissat B."/>
            <person name="Martinez A.T."/>
            <person name="Otillar R."/>
            <person name="Spatafora J.W."/>
            <person name="Yadav J.S."/>
            <person name="Aerts A."/>
            <person name="Benoit I."/>
            <person name="Boyd A."/>
            <person name="Carlson A."/>
            <person name="Copeland A."/>
            <person name="Coutinho P.M."/>
            <person name="de Vries R.P."/>
            <person name="Ferreira P."/>
            <person name="Findley K."/>
            <person name="Foster B."/>
            <person name="Gaskell J."/>
            <person name="Glotzer D."/>
            <person name="Gorecki P."/>
            <person name="Heitman J."/>
            <person name="Hesse C."/>
            <person name="Hori C."/>
            <person name="Igarashi K."/>
            <person name="Jurgens J.A."/>
            <person name="Kallen N."/>
            <person name="Kersten P."/>
            <person name="Kohler A."/>
            <person name="Kuees U."/>
            <person name="Kumar T.K.A."/>
            <person name="Kuo A."/>
            <person name="LaButti K."/>
            <person name="Larrondo L.F."/>
            <person name="Lindquist E."/>
            <person name="Ling A."/>
            <person name="Lombard V."/>
            <person name="Lucas S."/>
            <person name="Lundell T."/>
            <person name="Martin R."/>
            <person name="McLaughlin D.J."/>
            <person name="Morgenstern I."/>
            <person name="Morin E."/>
            <person name="Murat C."/>
            <person name="Nagy L.G."/>
            <person name="Nolan M."/>
            <person name="Ohm R.A."/>
            <person name="Patyshakuliyeva A."/>
            <person name="Rokas A."/>
            <person name="Ruiz-Duenas F.J."/>
            <person name="Sabat G."/>
            <person name="Salamov A."/>
            <person name="Samejima M."/>
            <person name="Schmutz J."/>
            <person name="Slot J.C."/>
            <person name="St John F."/>
            <person name="Stenlid J."/>
            <person name="Sun H."/>
            <person name="Sun S."/>
            <person name="Syed K."/>
            <person name="Tsang A."/>
            <person name="Wiebenga A."/>
            <person name="Young D."/>
            <person name="Pisabarro A."/>
            <person name="Eastwood D.C."/>
            <person name="Martin F."/>
            <person name="Cullen D."/>
            <person name="Grigoriev I.V."/>
            <person name="Hibbett D.S."/>
        </authorList>
    </citation>
    <scope>NUCLEOTIDE SEQUENCE [LARGE SCALE GENOMIC DNA]</scope>
    <source>
        <strain evidence="2 3">LYAD-421 SS1</strain>
    </source>
</reference>
<keyword evidence="1" id="KW-0472">Membrane</keyword>
<dbReference type="InterPro" id="IPR021047">
    <property type="entry name" value="Mannosyltransferase_CMT1"/>
</dbReference>